<dbReference type="eggNOG" id="ENOG5030CH5">
    <property type="taxonomic scope" value="Bacteria"/>
</dbReference>
<dbReference type="STRING" id="1385512.N784_11900"/>
<protein>
    <recommendedName>
        <fullName evidence="3">YhfH family protein</fullName>
    </recommendedName>
</protein>
<dbReference type="Proteomes" id="UP000030401">
    <property type="component" value="Unassembled WGS sequence"/>
</dbReference>
<dbReference type="OrthoDB" id="1122256at2"/>
<evidence type="ECO:0008006" key="3">
    <source>
        <dbReference type="Google" id="ProtNLM"/>
    </source>
</evidence>
<name>A0A0A5G102_9BACI</name>
<evidence type="ECO:0000313" key="1">
    <source>
        <dbReference type="EMBL" id="KGX84788.1"/>
    </source>
</evidence>
<dbReference type="Pfam" id="PF14149">
    <property type="entry name" value="YhfH"/>
    <property type="match status" value="1"/>
</dbReference>
<evidence type="ECO:0000313" key="2">
    <source>
        <dbReference type="Proteomes" id="UP000030401"/>
    </source>
</evidence>
<dbReference type="AlphaFoldDB" id="A0A0A5G102"/>
<keyword evidence="2" id="KW-1185">Reference proteome</keyword>
<dbReference type="RefSeq" id="WP_084600283.1">
    <property type="nucleotide sequence ID" value="NZ_AVPG01000031.1"/>
</dbReference>
<organism evidence="1 2">
    <name type="scientific">Pontibacillus litoralis JSM 072002</name>
    <dbReference type="NCBI Taxonomy" id="1385512"/>
    <lineage>
        <taxon>Bacteria</taxon>
        <taxon>Bacillati</taxon>
        <taxon>Bacillota</taxon>
        <taxon>Bacilli</taxon>
        <taxon>Bacillales</taxon>
        <taxon>Bacillaceae</taxon>
        <taxon>Pontibacillus</taxon>
    </lineage>
</organism>
<dbReference type="EMBL" id="AVPG01000031">
    <property type="protein sequence ID" value="KGX84788.1"/>
    <property type="molecule type" value="Genomic_DNA"/>
</dbReference>
<gene>
    <name evidence="1" type="ORF">N784_11900</name>
</gene>
<proteinExistence type="predicted"/>
<reference evidence="1 2" key="1">
    <citation type="submission" date="2013-08" db="EMBL/GenBank/DDBJ databases">
        <authorList>
            <person name="Huang J."/>
            <person name="Wang G."/>
        </authorList>
    </citation>
    <scope>NUCLEOTIDE SEQUENCE [LARGE SCALE GENOMIC DNA]</scope>
    <source>
        <strain evidence="1 2">JSM 072002</strain>
    </source>
</reference>
<comment type="caution">
    <text evidence="1">The sequence shown here is derived from an EMBL/GenBank/DDBJ whole genome shotgun (WGS) entry which is preliminary data.</text>
</comment>
<accession>A0A0A5G102</accession>
<dbReference type="InterPro" id="IPR025432">
    <property type="entry name" value="YhfH-like"/>
</dbReference>
<sequence length="43" mass="5001">MMMNVMEFFKSLPKKKCTKCNNAIQEQADCYGNICEECDHPAR</sequence>